<keyword evidence="2" id="KW-1185">Reference proteome</keyword>
<dbReference type="Gene3D" id="2.40.50.140">
    <property type="entry name" value="Nucleic acid-binding proteins"/>
    <property type="match status" value="1"/>
</dbReference>
<name>A0A7J6D8D7_9TELE</name>
<evidence type="ECO:0000313" key="2">
    <source>
        <dbReference type="Proteomes" id="UP000579812"/>
    </source>
</evidence>
<organism evidence="1 2">
    <name type="scientific">Onychostoma macrolepis</name>
    <dbReference type="NCBI Taxonomy" id="369639"/>
    <lineage>
        <taxon>Eukaryota</taxon>
        <taxon>Metazoa</taxon>
        <taxon>Chordata</taxon>
        <taxon>Craniata</taxon>
        <taxon>Vertebrata</taxon>
        <taxon>Euteleostomi</taxon>
        <taxon>Actinopterygii</taxon>
        <taxon>Neopterygii</taxon>
        <taxon>Teleostei</taxon>
        <taxon>Ostariophysi</taxon>
        <taxon>Cypriniformes</taxon>
        <taxon>Cyprinidae</taxon>
        <taxon>Acrossocheilinae</taxon>
        <taxon>Onychostoma</taxon>
    </lineage>
</organism>
<comment type="caution">
    <text evidence="1">The sequence shown here is derived from an EMBL/GenBank/DDBJ whole genome shotgun (WGS) entry which is preliminary data.</text>
</comment>
<proteinExistence type="predicted"/>
<accession>A0A7J6D8D7</accession>
<dbReference type="EMBL" id="JAAMOB010000003">
    <property type="protein sequence ID" value="KAF4115285.1"/>
    <property type="molecule type" value="Genomic_DNA"/>
</dbReference>
<dbReference type="Proteomes" id="UP000579812">
    <property type="component" value="Unassembled WGS sequence"/>
</dbReference>
<evidence type="ECO:0000313" key="1">
    <source>
        <dbReference type="EMBL" id="KAF4115285.1"/>
    </source>
</evidence>
<dbReference type="SUPFAM" id="SSF50249">
    <property type="entry name" value="Nucleic acid-binding proteins"/>
    <property type="match status" value="1"/>
</dbReference>
<gene>
    <name evidence="1" type="ORF">G5714_002774</name>
</gene>
<dbReference type="AlphaFoldDB" id="A0A7J6D8D7"/>
<protein>
    <submittedName>
        <fullName evidence="1">Uncharacterized protein</fullName>
    </submittedName>
</protein>
<reference evidence="1 2" key="1">
    <citation type="submission" date="2020-04" db="EMBL/GenBank/DDBJ databases">
        <title>Chromosome-level genome assembly of a cyprinid fish Onychostoma macrolepis by integration of Nanopore Sequencing, Bionano and Hi-C technology.</title>
        <authorList>
            <person name="Wang D."/>
        </authorList>
    </citation>
    <scope>NUCLEOTIDE SEQUENCE [LARGE SCALE GENOMIC DNA]</scope>
    <source>
        <strain evidence="1">SWU-2019</strain>
        <tissue evidence="1">Muscle</tissue>
    </source>
</reference>
<dbReference type="InterPro" id="IPR012340">
    <property type="entry name" value="NA-bd_OB-fold"/>
</dbReference>
<sequence>MMEGGNRHKYFTVMLQEATRNSRVVVDVQHHHMFESAEKDRSPIRLCGVGFSPSRQKKGEMDIVVNVSTTLTCVRKLKFAFDVYTHDIVQHWTVQQIINDPREYQRVNVTVKVVQLVEDRQGMTRSNQRLQRRSYDVADQTCSLSLTVWGGDVLEIGKWYTIKNASVRQFDGYTCLSTTSQSSLTIVLDVSITVAQPVDNFTVKEGEIVTADVKVSTMCSILQNCKSEV</sequence>